<comment type="caution">
    <text evidence="3">The sequence shown here is derived from an EMBL/GenBank/DDBJ whole genome shotgun (WGS) entry which is preliminary data.</text>
</comment>
<accession>A0A3R7MTJ5</accession>
<keyword evidence="2" id="KW-0732">Signal</keyword>
<gene>
    <name evidence="3" type="ORF">C7M84_012324</name>
</gene>
<evidence type="ECO:0000256" key="1">
    <source>
        <dbReference type="SAM" id="Phobius"/>
    </source>
</evidence>
<feature type="transmembrane region" description="Helical" evidence="1">
    <location>
        <begin position="156"/>
        <end position="178"/>
    </location>
</feature>
<feature type="chain" id="PRO_5018522595" description="Transmembrane protein 45B" evidence="2">
    <location>
        <begin position="27"/>
        <end position="225"/>
    </location>
</feature>
<reference evidence="3 4" key="2">
    <citation type="submission" date="2019-01" db="EMBL/GenBank/DDBJ databases">
        <title>The decoding of complex shrimp genome reveals the adaptation for benthos swimmer, frequently molting mechanism and breeding impact on genome.</title>
        <authorList>
            <person name="Sun Y."/>
            <person name="Gao Y."/>
            <person name="Yu Y."/>
        </authorList>
    </citation>
    <scope>NUCLEOTIDE SEQUENCE [LARGE SCALE GENOMIC DNA]</scope>
    <source>
        <tissue evidence="3">Muscle</tissue>
    </source>
</reference>
<evidence type="ECO:0000256" key="2">
    <source>
        <dbReference type="SAM" id="SignalP"/>
    </source>
</evidence>
<feature type="signal peptide" evidence="2">
    <location>
        <begin position="1"/>
        <end position="26"/>
    </location>
</feature>
<protein>
    <recommendedName>
        <fullName evidence="5">Transmembrane protein 45B</fullName>
    </recommendedName>
</protein>
<name>A0A3R7MTJ5_PENVA</name>
<keyword evidence="4" id="KW-1185">Reference proteome</keyword>
<sequence>MGSFMGHILPGSFFFGFGLWSTPTFSSPCCSNVPLEAFFKIAVTAIGITGEFATAFKNGKFTHLNNAQHMTIGSVVLLSSAWTHAYGYTGPHVSVLFDHELCCLHHRRIVSKIQCSACPLSGIFHSIPGHVVRQVAFILYPPLGMPKWNEDDHDQMMIVTLIFCWHGALIFIGMAFVGRLAHLRVKCMSESTVYQSLHGLQGMVKMDPEQVRRMISDESEAEEGV</sequence>
<dbReference type="PANTHER" id="PTHR16007">
    <property type="entry name" value="EPIDIDYMAL MEMBRANE PROTEIN E9-RELATED"/>
    <property type="match status" value="1"/>
</dbReference>
<dbReference type="EMBL" id="QCYY01002563">
    <property type="protein sequence ID" value="ROT69431.1"/>
    <property type="molecule type" value="Genomic_DNA"/>
</dbReference>
<organism evidence="3 4">
    <name type="scientific">Penaeus vannamei</name>
    <name type="common">Whiteleg shrimp</name>
    <name type="synonym">Litopenaeus vannamei</name>
    <dbReference type="NCBI Taxonomy" id="6689"/>
    <lineage>
        <taxon>Eukaryota</taxon>
        <taxon>Metazoa</taxon>
        <taxon>Ecdysozoa</taxon>
        <taxon>Arthropoda</taxon>
        <taxon>Crustacea</taxon>
        <taxon>Multicrustacea</taxon>
        <taxon>Malacostraca</taxon>
        <taxon>Eumalacostraca</taxon>
        <taxon>Eucarida</taxon>
        <taxon>Decapoda</taxon>
        <taxon>Dendrobranchiata</taxon>
        <taxon>Penaeoidea</taxon>
        <taxon>Penaeidae</taxon>
        <taxon>Penaeus</taxon>
    </lineage>
</organism>
<evidence type="ECO:0000313" key="4">
    <source>
        <dbReference type="Proteomes" id="UP000283509"/>
    </source>
</evidence>
<keyword evidence="1" id="KW-0472">Membrane</keyword>
<dbReference type="InterPro" id="IPR042127">
    <property type="entry name" value="TMEM45"/>
</dbReference>
<reference evidence="3 4" key="1">
    <citation type="submission" date="2018-04" db="EMBL/GenBank/DDBJ databases">
        <authorList>
            <person name="Zhang X."/>
            <person name="Yuan J."/>
            <person name="Li F."/>
            <person name="Xiang J."/>
        </authorList>
    </citation>
    <scope>NUCLEOTIDE SEQUENCE [LARGE SCALE GENOMIC DNA]</scope>
    <source>
        <tissue evidence="3">Muscle</tissue>
    </source>
</reference>
<evidence type="ECO:0000313" key="3">
    <source>
        <dbReference type="EMBL" id="ROT69431.1"/>
    </source>
</evidence>
<evidence type="ECO:0008006" key="5">
    <source>
        <dbReference type="Google" id="ProtNLM"/>
    </source>
</evidence>
<dbReference type="AlphaFoldDB" id="A0A3R7MTJ5"/>
<dbReference type="OrthoDB" id="551896at2759"/>
<proteinExistence type="predicted"/>
<keyword evidence="1" id="KW-0812">Transmembrane</keyword>
<dbReference type="PANTHER" id="PTHR16007:SF15">
    <property type="entry name" value="TRANSMEMBRANE PROTEIN 45B"/>
    <property type="match status" value="1"/>
</dbReference>
<dbReference type="Proteomes" id="UP000283509">
    <property type="component" value="Unassembled WGS sequence"/>
</dbReference>
<keyword evidence="1" id="KW-1133">Transmembrane helix</keyword>